<dbReference type="CDD" id="cd09567">
    <property type="entry name" value="SAM_kazrin_repeat2"/>
    <property type="match status" value="1"/>
</dbReference>
<dbReference type="EMBL" id="JAJJHW010002585">
    <property type="protein sequence ID" value="KAH8370016.1"/>
    <property type="molecule type" value="Genomic_DNA"/>
</dbReference>
<feature type="compositionally biased region" description="Pro residues" evidence="2">
    <location>
        <begin position="1086"/>
        <end position="1100"/>
    </location>
</feature>
<dbReference type="Pfam" id="PF25986">
    <property type="entry name" value="Kazrin"/>
    <property type="match status" value="1"/>
</dbReference>
<dbReference type="CDD" id="cd09564">
    <property type="entry name" value="SAM_kazrin_repeat1"/>
    <property type="match status" value="1"/>
</dbReference>
<gene>
    <name evidence="4" type="ORF">KR093_001889</name>
</gene>
<sequence>MQINGLAAGPTMAASEPPEPPPRNPDRINASLHKLGESKIAKSLDSSATAGLKEKSVNNNKPVKPLLSLDGSSSSSNNRELGATSASITAAAAATTTATTTATAPPVKPPTLLANKRDLTPSASDSSSPASSNGSSNQTLTPPMTIDNQNRMAAKGDTLLGQTQAAAIGLPQSQLVNGSGAISISTAAMIHANNSNLIAGGHMAQLATATAGATSLPAMPKTMNMKSTTAAMPIPMPMPMPKSLAMPTMVSPTALAHSPTAAASAALLMLEATTTMGSGSGPSLSCIPDGNHNRSGSRLHGDESKFTFRPESAMKLRDENERLNAELLRLRRLLEHSSDGAVGGIEPSADVDAVPPAVAAASQERIERLETELRSVKNQLLTMRLERKKLRTDKSDLLGQVKQLCASLQEKEQELRDFIRNYQDRVRETESTNAKLSGDRDRERFQLLKQARDEAERSLALAQQLSSRDLQLQRLQEQLQEARRQLSGCLSDQESLHSFAPLTPPSAASGMLSQLAGGSGLAGAMSGLRTADDSGRGNSNSLSAFSGSLSGGSGATVGDRNSCSNDSGLRNSSDRESTGGELNFSDGTCDNGPCITVDPDSISLVSSQNMYQFGTPKERSPTLSPLNSGAYSRSVEQLSPDAEGPGGAGAITRKFGNKSGPLGARNGRGGTWGSISRVFARSRNKSKAMSADGVTEYSDYSWNPLSEEGYAEKLRLLREASQLPIERWRATQVLAWLEVALGMPQYSARCAENVKSGKVLLELNDVELEAGLGLVHPMHRKKLRLAIEEQRRPELVRYPLITQLGHTWVASEWLPDIGLPQYAEPFLQSLVDARMLDTLSKKELEKFLGVTRKFHQASIVHGNSSFPSHQLPLKRSALSGIHVLRIVKYDRQTLAMRRVQSETVDTDPIVWTNQRFIRWVRSIDLGEYADNLKDSGVHGGLVVLEPSFSGDTMATALGIPPSKNIIRRHLNTEFDALILPARATLGQGIRSGCGIVPLTGPGGLQHYATTDRRSSGSLRISAWKGSQSSLSKAFRFNTKPNRAGDRSSFGNSTSPTPSYSSSEGGGGIYATIGPHQMQSLHYPPHHFLPPPTTAPPPPPTSGSVHYGPPPAGHRVSAPPVGSILDPNGLDGHLLYEQNSRRVKSISDIGVASSGSMGACSLGGISASSDSPA</sequence>
<evidence type="ECO:0000259" key="3">
    <source>
        <dbReference type="PROSITE" id="PS50105"/>
    </source>
</evidence>
<feature type="compositionally biased region" description="Low complexity" evidence="2">
    <location>
        <begin position="537"/>
        <end position="548"/>
    </location>
</feature>
<feature type="compositionally biased region" description="Low complexity" evidence="2">
    <location>
        <begin position="1050"/>
        <end position="1062"/>
    </location>
</feature>
<feature type="region of interest" description="Disordered" evidence="2">
    <location>
        <begin position="1"/>
        <end position="82"/>
    </location>
</feature>
<feature type="region of interest" description="Disordered" evidence="2">
    <location>
        <begin position="97"/>
        <end position="148"/>
    </location>
</feature>
<dbReference type="InterPro" id="IPR037616">
    <property type="entry name" value="Kazrin_SAM_rpt_3"/>
</dbReference>
<feature type="coiled-coil region" evidence="1">
    <location>
        <begin position="359"/>
        <end position="492"/>
    </location>
</feature>
<name>A0AAD4JZY4_9MUSC</name>
<feature type="compositionally biased region" description="Low complexity" evidence="2">
    <location>
        <begin position="121"/>
        <end position="137"/>
    </location>
</feature>
<feature type="domain" description="SAM" evidence="3">
    <location>
        <begin position="811"/>
        <end position="869"/>
    </location>
</feature>
<feature type="region of interest" description="Disordered" evidence="2">
    <location>
        <begin position="532"/>
        <end position="590"/>
    </location>
</feature>
<keyword evidence="5" id="KW-1185">Reference proteome</keyword>
<dbReference type="PANTHER" id="PTHR12776:SF1">
    <property type="entry name" value="KAZRIN"/>
    <property type="match status" value="1"/>
</dbReference>
<dbReference type="SMART" id="SM00454">
    <property type="entry name" value="SAM"/>
    <property type="match status" value="3"/>
</dbReference>
<dbReference type="SUPFAM" id="SSF47769">
    <property type="entry name" value="SAM/Pointed domain"/>
    <property type="match status" value="2"/>
</dbReference>
<dbReference type="Pfam" id="PF07647">
    <property type="entry name" value="SAM_2"/>
    <property type="match status" value="1"/>
</dbReference>
<dbReference type="PROSITE" id="PS50105">
    <property type="entry name" value="SAM_DOMAIN"/>
    <property type="match status" value="2"/>
</dbReference>
<dbReference type="AlphaFoldDB" id="A0AAD4JZY4"/>
<feature type="compositionally biased region" description="Polar residues" evidence="2">
    <location>
        <begin position="621"/>
        <end position="637"/>
    </location>
</feature>
<dbReference type="CDD" id="cd09570">
    <property type="entry name" value="SAM_kazrin_repeat3"/>
    <property type="match status" value="1"/>
</dbReference>
<dbReference type="Pfam" id="PF00536">
    <property type="entry name" value="SAM_1"/>
    <property type="match status" value="2"/>
</dbReference>
<evidence type="ECO:0000313" key="5">
    <source>
        <dbReference type="Proteomes" id="UP001200034"/>
    </source>
</evidence>
<dbReference type="InterPro" id="IPR037615">
    <property type="entry name" value="Kazrin_SAM_rpt_2"/>
</dbReference>
<keyword evidence="1" id="KW-0175">Coiled coil</keyword>
<evidence type="ECO:0000256" key="1">
    <source>
        <dbReference type="SAM" id="Coils"/>
    </source>
</evidence>
<accession>A0AAD4JZY4</accession>
<dbReference type="Proteomes" id="UP001200034">
    <property type="component" value="Unassembled WGS sequence"/>
</dbReference>
<dbReference type="Gene3D" id="1.10.150.50">
    <property type="entry name" value="Transcription Factor, Ets-1"/>
    <property type="match status" value="3"/>
</dbReference>
<dbReference type="InterPro" id="IPR037613">
    <property type="entry name" value="Kazrin_SAM_rpt_1"/>
</dbReference>
<feature type="compositionally biased region" description="Low complexity" evidence="2">
    <location>
        <begin position="66"/>
        <end position="76"/>
    </location>
</feature>
<feature type="region of interest" description="Disordered" evidence="2">
    <location>
        <begin position="613"/>
        <end position="667"/>
    </location>
</feature>
<dbReference type="InterPro" id="IPR001660">
    <property type="entry name" value="SAM"/>
</dbReference>
<organism evidence="4 5">
    <name type="scientific">Drosophila rubida</name>
    <dbReference type="NCBI Taxonomy" id="30044"/>
    <lineage>
        <taxon>Eukaryota</taxon>
        <taxon>Metazoa</taxon>
        <taxon>Ecdysozoa</taxon>
        <taxon>Arthropoda</taxon>
        <taxon>Hexapoda</taxon>
        <taxon>Insecta</taxon>
        <taxon>Pterygota</taxon>
        <taxon>Neoptera</taxon>
        <taxon>Endopterygota</taxon>
        <taxon>Diptera</taxon>
        <taxon>Brachycera</taxon>
        <taxon>Muscomorpha</taxon>
        <taxon>Ephydroidea</taxon>
        <taxon>Drosophilidae</taxon>
        <taxon>Drosophila</taxon>
    </lineage>
</organism>
<dbReference type="InterPro" id="IPR013761">
    <property type="entry name" value="SAM/pointed_sf"/>
</dbReference>
<evidence type="ECO:0000256" key="2">
    <source>
        <dbReference type="SAM" id="MobiDB-lite"/>
    </source>
</evidence>
<protein>
    <recommendedName>
        <fullName evidence="3">SAM domain-containing protein</fullName>
    </recommendedName>
</protein>
<proteinExistence type="predicted"/>
<feature type="compositionally biased region" description="Polar residues" evidence="2">
    <location>
        <begin position="559"/>
        <end position="571"/>
    </location>
</feature>
<reference evidence="4" key="1">
    <citation type="journal article" date="2021" name="Mol. Ecol. Resour.">
        <title>Phylogenomic analyses of the genus Drosophila reveals genomic signals of climate adaptation.</title>
        <authorList>
            <person name="Li F."/>
            <person name="Rane R.V."/>
            <person name="Luria V."/>
            <person name="Xiong Z."/>
            <person name="Chen J."/>
            <person name="Li Z."/>
            <person name="Catullo R.A."/>
            <person name="Griffin P.C."/>
            <person name="Schiffer M."/>
            <person name="Pearce S."/>
            <person name="Lee S.F."/>
            <person name="McElroy K."/>
            <person name="Stocker A."/>
            <person name="Shirriffs J."/>
            <person name="Cockerell F."/>
            <person name="Coppin C."/>
            <person name="Sgro C.M."/>
            <person name="Karger A."/>
            <person name="Cain J.W."/>
            <person name="Weber J.A."/>
            <person name="Santpere G."/>
            <person name="Kirschner M.W."/>
            <person name="Hoffmann A.A."/>
            <person name="Oakeshott J.G."/>
            <person name="Zhang G."/>
        </authorList>
    </citation>
    <scope>NUCLEOTIDE SEQUENCE</scope>
    <source>
        <strain evidence="4">BGI-SZ-2011g</strain>
    </source>
</reference>
<feature type="domain" description="SAM" evidence="3">
    <location>
        <begin position="728"/>
        <end position="793"/>
    </location>
</feature>
<dbReference type="PANTHER" id="PTHR12776">
    <property type="entry name" value="KAZRIN-RELATED"/>
    <property type="match status" value="1"/>
</dbReference>
<dbReference type="InterPro" id="IPR059089">
    <property type="entry name" value="Kazrin_N"/>
</dbReference>
<comment type="caution">
    <text evidence="4">The sequence shown here is derived from an EMBL/GenBank/DDBJ whole genome shotgun (WGS) entry which is preliminary data.</text>
</comment>
<evidence type="ECO:0000313" key="4">
    <source>
        <dbReference type="EMBL" id="KAH8370016.1"/>
    </source>
</evidence>
<feature type="compositionally biased region" description="Polar residues" evidence="2">
    <location>
        <begin position="138"/>
        <end position="148"/>
    </location>
</feature>
<feature type="region of interest" description="Disordered" evidence="2">
    <location>
        <begin position="1031"/>
        <end position="1121"/>
    </location>
</feature>
<dbReference type="InterPro" id="IPR037614">
    <property type="entry name" value="Kazrin"/>
</dbReference>